<dbReference type="InterPro" id="IPR036249">
    <property type="entry name" value="Thioredoxin-like_sf"/>
</dbReference>
<feature type="domain" description="GST N-terminal" evidence="1">
    <location>
        <begin position="1"/>
        <end position="67"/>
    </location>
</feature>
<reference evidence="3 4" key="1">
    <citation type="submission" date="2024-09" db="EMBL/GenBank/DDBJ databases">
        <title>Chromosome-scale assembly of Riccia fluitans.</title>
        <authorList>
            <person name="Paukszto L."/>
            <person name="Sawicki J."/>
            <person name="Karawczyk K."/>
            <person name="Piernik-Szablinska J."/>
            <person name="Szczecinska M."/>
            <person name="Mazdziarz M."/>
        </authorList>
    </citation>
    <scope>NUCLEOTIDE SEQUENCE [LARGE SCALE GENOMIC DNA]</scope>
    <source>
        <strain evidence="3">Rf_01</strain>
        <tissue evidence="3">Aerial parts of the thallus</tissue>
    </source>
</reference>
<gene>
    <name evidence="3" type="ORF">R1flu_018060</name>
</gene>
<keyword evidence="4" id="KW-1185">Reference proteome</keyword>
<comment type="caution">
    <text evidence="3">The sequence shown here is derived from an EMBL/GenBank/DDBJ whole genome shotgun (WGS) entry which is preliminary data.</text>
</comment>
<dbReference type="InterPro" id="IPR004045">
    <property type="entry name" value="Glutathione_S-Trfase_N"/>
</dbReference>
<dbReference type="AlphaFoldDB" id="A0ABD1ZEZ4"/>
<dbReference type="Gene3D" id="3.40.30.10">
    <property type="entry name" value="Glutaredoxin"/>
    <property type="match status" value="1"/>
</dbReference>
<dbReference type="SUPFAM" id="SSF47616">
    <property type="entry name" value="GST C-terminal domain-like"/>
    <property type="match status" value="1"/>
</dbReference>
<dbReference type="Gene3D" id="1.20.1050.10">
    <property type="match status" value="1"/>
</dbReference>
<accession>A0ABD1ZEZ4</accession>
<dbReference type="InterPro" id="IPR040079">
    <property type="entry name" value="Glutathione_S-Trfase"/>
</dbReference>
<dbReference type="InterPro" id="IPR036282">
    <property type="entry name" value="Glutathione-S-Trfase_C_sf"/>
</dbReference>
<dbReference type="PROSITE" id="PS50405">
    <property type="entry name" value="GST_CTER"/>
    <property type="match status" value="1"/>
</dbReference>
<dbReference type="SFLD" id="SFLDS00019">
    <property type="entry name" value="Glutathione_Transferase_(cytos"/>
    <property type="match status" value="1"/>
</dbReference>
<dbReference type="Pfam" id="PF13409">
    <property type="entry name" value="GST_N_2"/>
    <property type="match status" value="1"/>
</dbReference>
<evidence type="ECO:0000259" key="1">
    <source>
        <dbReference type="PROSITE" id="PS50404"/>
    </source>
</evidence>
<evidence type="ECO:0008006" key="5">
    <source>
        <dbReference type="Google" id="ProtNLM"/>
    </source>
</evidence>
<dbReference type="InterPro" id="IPR043377">
    <property type="entry name" value="GSTT1/2/3"/>
</dbReference>
<organism evidence="3 4">
    <name type="scientific">Riccia fluitans</name>
    <dbReference type="NCBI Taxonomy" id="41844"/>
    <lineage>
        <taxon>Eukaryota</taxon>
        <taxon>Viridiplantae</taxon>
        <taxon>Streptophyta</taxon>
        <taxon>Embryophyta</taxon>
        <taxon>Marchantiophyta</taxon>
        <taxon>Marchantiopsida</taxon>
        <taxon>Marchantiidae</taxon>
        <taxon>Marchantiales</taxon>
        <taxon>Ricciaceae</taxon>
        <taxon>Riccia</taxon>
    </lineage>
</organism>
<sequence length="219" mass="25431">MLSLIPRASNIPHELVVLNLVEKEHTRPEYKEMNPTCQVPFINDDGFVLPESTAILRYLAASHHLADHWYPTDVKARARIDYLLDWYHTNIYHTSVYVMERELRPHLWKAERDDSKVKSSEEKMIAAMNLVEEFFLKPEGPFLLGASQPSIADVVFACEYTQTLFLPKAEEEKLLSERPKTKKWLEVMELSLTPHYTEAHKTLPDLIKMVEAVRSVKTL</sequence>
<feature type="domain" description="GST C-terminal" evidence="2">
    <location>
        <begin position="73"/>
        <end position="219"/>
    </location>
</feature>
<dbReference type="InterPro" id="IPR010987">
    <property type="entry name" value="Glutathione-S-Trfase_C-like"/>
</dbReference>
<dbReference type="PROSITE" id="PS50404">
    <property type="entry name" value="GST_NTER"/>
    <property type="match status" value="1"/>
</dbReference>
<dbReference type="Proteomes" id="UP001605036">
    <property type="component" value="Unassembled WGS sequence"/>
</dbReference>
<evidence type="ECO:0000313" key="4">
    <source>
        <dbReference type="Proteomes" id="UP001605036"/>
    </source>
</evidence>
<name>A0ABD1ZEZ4_9MARC</name>
<dbReference type="PANTHER" id="PTHR44750:SF1">
    <property type="entry name" value="GLUTATHIONE S-TRANSFERASE T1-RELATED"/>
    <property type="match status" value="1"/>
</dbReference>
<dbReference type="SFLD" id="SFLDG00358">
    <property type="entry name" value="Main_(cytGST)"/>
    <property type="match status" value="1"/>
</dbReference>
<protein>
    <recommendedName>
        <fullName evidence="5">Glutathione S-transferase</fullName>
    </recommendedName>
</protein>
<proteinExistence type="predicted"/>
<dbReference type="PANTHER" id="PTHR44750">
    <property type="entry name" value="GLUTATHIONE S-TRANSFERASE T1-RELATED"/>
    <property type="match status" value="1"/>
</dbReference>
<evidence type="ECO:0000259" key="2">
    <source>
        <dbReference type="PROSITE" id="PS50405"/>
    </source>
</evidence>
<dbReference type="EMBL" id="JBHFFA010000001">
    <property type="protein sequence ID" value="KAL2649932.1"/>
    <property type="molecule type" value="Genomic_DNA"/>
</dbReference>
<evidence type="ECO:0000313" key="3">
    <source>
        <dbReference type="EMBL" id="KAL2649932.1"/>
    </source>
</evidence>
<dbReference type="SUPFAM" id="SSF52833">
    <property type="entry name" value="Thioredoxin-like"/>
    <property type="match status" value="1"/>
</dbReference>